<dbReference type="STRING" id="151549.A0A4C1T1Q2"/>
<feature type="compositionally biased region" description="Basic and acidic residues" evidence="1">
    <location>
        <begin position="8"/>
        <end position="21"/>
    </location>
</feature>
<comment type="caution">
    <text evidence="2">The sequence shown here is derived from an EMBL/GenBank/DDBJ whole genome shotgun (WGS) entry which is preliminary data.</text>
</comment>
<dbReference type="PANTHER" id="PTHR13060">
    <property type="entry name" value="SGT1 PROTEIN HSGT1 SUPPRESSOR OF GCR2"/>
    <property type="match status" value="1"/>
</dbReference>
<protein>
    <submittedName>
        <fullName evidence="2">Protein ecdysoneless</fullName>
    </submittedName>
</protein>
<feature type="compositionally biased region" description="Acidic residues" evidence="1">
    <location>
        <begin position="167"/>
        <end position="178"/>
    </location>
</feature>
<organism evidence="2 3">
    <name type="scientific">Eumeta variegata</name>
    <name type="common">Bagworm moth</name>
    <name type="synonym">Eumeta japonica</name>
    <dbReference type="NCBI Taxonomy" id="151549"/>
    <lineage>
        <taxon>Eukaryota</taxon>
        <taxon>Metazoa</taxon>
        <taxon>Ecdysozoa</taxon>
        <taxon>Arthropoda</taxon>
        <taxon>Hexapoda</taxon>
        <taxon>Insecta</taxon>
        <taxon>Pterygota</taxon>
        <taxon>Neoptera</taxon>
        <taxon>Endopterygota</taxon>
        <taxon>Lepidoptera</taxon>
        <taxon>Glossata</taxon>
        <taxon>Ditrysia</taxon>
        <taxon>Tineoidea</taxon>
        <taxon>Psychidae</taxon>
        <taxon>Oiketicinae</taxon>
        <taxon>Eumeta</taxon>
    </lineage>
</organism>
<name>A0A4C1T1Q2_EUMVA</name>
<dbReference type="Proteomes" id="UP000299102">
    <property type="component" value="Unassembled WGS sequence"/>
</dbReference>
<accession>A0A4C1T1Q2</accession>
<dbReference type="PANTHER" id="PTHR13060:SF0">
    <property type="entry name" value="PROTEIN ECDYSONELESS HOMOLOG"/>
    <property type="match status" value="1"/>
</dbReference>
<evidence type="ECO:0000313" key="2">
    <source>
        <dbReference type="EMBL" id="GBP08453.1"/>
    </source>
</evidence>
<feature type="region of interest" description="Disordered" evidence="1">
    <location>
        <begin position="1"/>
        <end position="24"/>
    </location>
</feature>
<gene>
    <name evidence="2" type="primary">ecd</name>
    <name evidence="2" type="ORF">EVAR_71382_1</name>
</gene>
<sequence>MLLNDESTTTKEESKNSKNDAQEEIPVAGYKEDLLGVKLACGFEILASQAKDNQDDENSTTWKAYVRSLQAKVIFAKILKVLKIISRCWNKQNSFSKTIKQDFVQHLCPVIPMTGLYSAEQLDAMLTERYGPTKLYKSNGDINAEEFTKNIAEFLEKESAFEGIEHDSDDDSTDEEETASSSADADESFNTQVKSFLDFVIPEDKWDSNSEMSDYEDEDDLERNFAAMADAEKHIDSDIKAYMDQMDRELTAEDDFDDIEDFEPININVNTLKNMMDSYKSQIGGAGPVSNLLNAMGVGMSAAAACDSEDLKESAV</sequence>
<dbReference type="Pfam" id="PF07093">
    <property type="entry name" value="SGT1"/>
    <property type="match status" value="2"/>
</dbReference>
<feature type="region of interest" description="Disordered" evidence="1">
    <location>
        <begin position="164"/>
        <end position="187"/>
    </location>
</feature>
<dbReference type="AlphaFoldDB" id="A0A4C1T1Q2"/>
<reference evidence="2 3" key="1">
    <citation type="journal article" date="2019" name="Commun. Biol.">
        <title>The bagworm genome reveals a unique fibroin gene that provides high tensile strength.</title>
        <authorList>
            <person name="Kono N."/>
            <person name="Nakamura H."/>
            <person name="Ohtoshi R."/>
            <person name="Tomita M."/>
            <person name="Numata K."/>
            <person name="Arakawa K."/>
        </authorList>
    </citation>
    <scope>NUCLEOTIDE SEQUENCE [LARGE SCALE GENOMIC DNA]</scope>
</reference>
<evidence type="ECO:0000313" key="3">
    <source>
        <dbReference type="Proteomes" id="UP000299102"/>
    </source>
</evidence>
<dbReference type="InterPro" id="IPR010770">
    <property type="entry name" value="Ecd"/>
</dbReference>
<keyword evidence="3" id="KW-1185">Reference proteome</keyword>
<dbReference type="EMBL" id="BGZK01004348">
    <property type="protein sequence ID" value="GBP08453.1"/>
    <property type="molecule type" value="Genomic_DNA"/>
</dbReference>
<evidence type="ECO:0000256" key="1">
    <source>
        <dbReference type="SAM" id="MobiDB-lite"/>
    </source>
</evidence>
<proteinExistence type="predicted"/>
<dbReference type="GO" id="GO:0005634">
    <property type="term" value="C:nucleus"/>
    <property type="evidence" value="ECO:0007669"/>
    <property type="project" value="TreeGrafter"/>
</dbReference>
<dbReference type="OrthoDB" id="27237at2759"/>